<evidence type="ECO:0000313" key="2">
    <source>
        <dbReference type="Proteomes" id="UP000288805"/>
    </source>
</evidence>
<gene>
    <name evidence="1" type="ORF">CK203_029598</name>
</gene>
<reference evidence="1 2" key="1">
    <citation type="journal article" date="2018" name="PLoS Genet.">
        <title>Population sequencing reveals clonal diversity and ancestral inbreeding in the grapevine cultivar Chardonnay.</title>
        <authorList>
            <person name="Roach M.J."/>
            <person name="Johnson D.L."/>
            <person name="Bohlmann J."/>
            <person name="van Vuuren H.J."/>
            <person name="Jones S.J."/>
            <person name="Pretorius I.S."/>
            <person name="Schmidt S.A."/>
            <person name="Borneman A.R."/>
        </authorList>
    </citation>
    <scope>NUCLEOTIDE SEQUENCE [LARGE SCALE GENOMIC DNA]</scope>
    <source>
        <strain evidence="2">cv. Chardonnay</strain>
        <tissue evidence="1">Leaf</tissue>
    </source>
</reference>
<name>A0A438JCD4_VITVI</name>
<protein>
    <submittedName>
        <fullName evidence="1">Uncharacterized protein</fullName>
    </submittedName>
</protein>
<dbReference type="EMBL" id="QGNW01000050">
    <property type="protein sequence ID" value="RVX06615.1"/>
    <property type="molecule type" value="Genomic_DNA"/>
</dbReference>
<accession>A0A438JCD4</accession>
<dbReference type="AlphaFoldDB" id="A0A438JCD4"/>
<proteinExistence type="predicted"/>
<dbReference type="Proteomes" id="UP000288805">
    <property type="component" value="Unassembled WGS sequence"/>
</dbReference>
<evidence type="ECO:0000313" key="1">
    <source>
        <dbReference type="EMBL" id="RVX06615.1"/>
    </source>
</evidence>
<comment type="caution">
    <text evidence="1">The sequence shown here is derived from an EMBL/GenBank/DDBJ whole genome shotgun (WGS) entry which is preliminary data.</text>
</comment>
<sequence length="200" mass="22553">MNSYINLLPAGQTLCPNPLPSVSSSSPTTLRFARLLLLPQNSNTPYTATPRRRFALFFFFPDTATPRRCSNALMQPSIFFPKPRRRSLSLSDYWTTICYLPLGTAPKMKIIDSGNGGFLQPSLFLKAFERVTDSQVCFKSSQTGNLDGHPRLYGPDEVSSELMYELRISNSTYSFMFAQKFLVDCLEPLIQIAKPVIFND</sequence>
<organism evidence="1 2">
    <name type="scientific">Vitis vinifera</name>
    <name type="common">Grape</name>
    <dbReference type="NCBI Taxonomy" id="29760"/>
    <lineage>
        <taxon>Eukaryota</taxon>
        <taxon>Viridiplantae</taxon>
        <taxon>Streptophyta</taxon>
        <taxon>Embryophyta</taxon>
        <taxon>Tracheophyta</taxon>
        <taxon>Spermatophyta</taxon>
        <taxon>Magnoliopsida</taxon>
        <taxon>eudicotyledons</taxon>
        <taxon>Gunneridae</taxon>
        <taxon>Pentapetalae</taxon>
        <taxon>rosids</taxon>
        <taxon>Vitales</taxon>
        <taxon>Vitaceae</taxon>
        <taxon>Viteae</taxon>
        <taxon>Vitis</taxon>
    </lineage>
</organism>